<dbReference type="EMBL" id="LXPE01000002">
    <property type="protein sequence ID" value="OBA28929.1"/>
    <property type="molecule type" value="Genomic_DNA"/>
</dbReference>
<dbReference type="AlphaFoldDB" id="A0A1B7TJM5"/>
<evidence type="ECO:0000313" key="1">
    <source>
        <dbReference type="EMBL" id="OBA28929.1"/>
    </source>
</evidence>
<gene>
    <name evidence="1" type="ORF">HANVADRAFT_51351</name>
</gene>
<organism evidence="1 2">
    <name type="scientific">Hanseniaspora valbyensis NRRL Y-1626</name>
    <dbReference type="NCBI Taxonomy" id="766949"/>
    <lineage>
        <taxon>Eukaryota</taxon>
        <taxon>Fungi</taxon>
        <taxon>Dikarya</taxon>
        <taxon>Ascomycota</taxon>
        <taxon>Saccharomycotina</taxon>
        <taxon>Saccharomycetes</taxon>
        <taxon>Saccharomycodales</taxon>
        <taxon>Saccharomycodaceae</taxon>
        <taxon>Hanseniaspora</taxon>
    </lineage>
</organism>
<proteinExistence type="predicted"/>
<dbReference type="OrthoDB" id="5598844at2759"/>
<sequence>MSANNSINSVGTKPAKIKKFGKMVSIAHIPELKEKYKTDEVPINDRGELISNTDDEFDLPIDEEGEKKVDADGNLLGGREYKFRTFTLNTRSNKNKRYALAADMSKILDYKRGALLFINHKYTIFKCHLTDEEKSMLQKETTILNNITSLNMHKAVLIVPARSLFREFGYKCIKNGVPGQDDYYVNIVPYPEYPESISTVNSSKIYQYLKPYVKDPSVDVFPPNKSHDSSVYSTQNYLVQQQQLMIQQQRQKQHLQPIYHEGVNKNSGTNLSQTPSVSNLARQTEQFYTRSGSNVKDQFDSTPIASNNTNGNFGSVMRSQLLYNPEVKFIRENNSRRIVDMFDMMQSNLNISLNAKMTKDNWIFMHADACSRLNYDLYESRERWQFIKNRGVRDPYTNGFHVPKFTQPTKIISRNKVIKNNNNNKKKSGVDIELFLKDDDFYKVKTGLKDLPGLENLKKLIKDKDVLDAIDDQVEYENKN</sequence>
<accession>A0A1B7TJM5</accession>
<name>A0A1B7TJM5_9ASCO</name>
<dbReference type="InterPro" id="IPR013933">
    <property type="entry name" value="CRC_Rsc7/Swp82"/>
</dbReference>
<reference evidence="2" key="1">
    <citation type="journal article" date="2016" name="Proc. Natl. Acad. Sci. U.S.A.">
        <title>Comparative genomics of biotechnologically important yeasts.</title>
        <authorList>
            <person name="Riley R."/>
            <person name="Haridas S."/>
            <person name="Wolfe K.H."/>
            <person name="Lopes M.R."/>
            <person name="Hittinger C.T."/>
            <person name="Goeker M."/>
            <person name="Salamov A.A."/>
            <person name="Wisecaver J.H."/>
            <person name="Long T.M."/>
            <person name="Calvey C.H."/>
            <person name="Aerts A.L."/>
            <person name="Barry K.W."/>
            <person name="Choi C."/>
            <person name="Clum A."/>
            <person name="Coughlan A.Y."/>
            <person name="Deshpande S."/>
            <person name="Douglass A.P."/>
            <person name="Hanson S.J."/>
            <person name="Klenk H.-P."/>
            <person name="LaButti K.M."/>
            <person name="Lapidus A."/>
            <person name="Lindquist E.A."/>
            <person name="Lipzen A.M."/>
            <person name="Meier-Kolthoff J.P."/>
            <person name="Ohm R.A."/>
            <person name="Otillar R.P."/>
            <person name="Pangilinan J.L."/>
            <person name="Peng Y."/>
            <person name="Rokas A."/>
            <person name="Rosa C.A."/>
            <person name="Scheuner C."/>
            <person name="Sibirny A.A."/>
            <person name="Slot J.C."/>
            <person name="Stielow J.B."/>
            <person name="Sun H."/>
            <person name="Kurtzman C.P."/>
            <person name="Blackwell M."/>
            <person name="Grigoriev I.V."/>
            <person name="Jeffries T.W."/>
        </authorList>
    </citation>
    <scope>NUCLEOTIDE SEQUENCE [LARGE SCALE GENOMIC DNA]</scope>
    <source>
        <strain evidence="2">NRRL Y-1626</strain>
    </source>
</reference>
<protein>
    <submittedName>
        <fullName evidence="1">Uncharacterized protein</fullName>
    </submittedName>
</protein>
<dbReference type="Pfam" id="PF08624">
    <property type="entry name" value="CRC_subunit"/>
    <property type="match status" value="1"/>
</dbReference>
<keyword evidence="2" id="KW-1185">Reference proteome</keyword>
<comment type="caution">
    <text evidence="1">The sequence shown here is derived from an EMBL/GenBank/DDBJ whole genome shotgun (WGS) entry which is preliminary data.</text>
</comment>
<evidence type="ECO:0000313" key="2">
    <source>
        <dbReference type="Proteomes" id="UP000092321"/>
    </source>
</evidence>
<dbReference type="Proteomes" id="UP000092321">
    <property type="component" value="Unassembled WGS sequence"/>
</dbReference>